<protein>
    <submittedName>
        <fullName evidence="1">Uncharacterized protein</fullName>
    </submittedName>
</protein>
<keyword evidence="2" id="KW-1185">Reference proteome</keyword>
<evidence type="ECO:0000313" key="1">
    <source>
        <dbReference type="EMBL" id="CBK43885.1"/>
    </source>
</evidence>
<name>D8P8Q3_9BACT</name>
<evidence type="ECO:0000313" key="2">
    <source>
        <dbReference type="Proteomes" id="UP000001660"/>
    </source>
</evidence>
<gene>
    <name evidence="1" type="ORF">NIDE4219</name>
</gene>
<sequence length="92" mass="10101">MDKAERAFLTKAYAQAGGDAYWEKESPLKVTTDKLRICYYPTAGKLQISAGWKDRDTGKVRYGRTVVLDTASLTASPEALALFETILTTPPA</sequence>
<dbReference type="HOGENOM" id="CLU_2407822_0_0_0"/>
<proteinExistence type="predicted"/>
<accession>D8P8Q3</accession>
<dbReference type="Proteomes" id="UP000001660">
    <property type="component" value="Chromosome"/>
</dbReference>
<organism evidence="1 2">
    <name type="scientific">Nitrospira defluvii</name>
    <dbReference type="NCBI Taxonomy" id="330214"/>
    <lineage>
        <taxon>Bacteria</taxon>
        <taxon>Pseudomonadati</taxon>
        <taxon>Nitrospirota</taxon>
        <taxon>Nitrospiria</taxon>
        <taxon>Nitrospirales</taxon>
        <taxon>Nitrospiraceae</taxon>
        <taxon>Nitrospira</taxon>
    </lineage>
</organism>
<reference evidence="1 2" key="1">
    <citation type="journal article" date="2010" name="Proc. Natl. Acad. Sci. U.S.A.">
        <title>A Nitrospira metagenome illuminates the physiology and evolution of globally important nitrite-oxidizing bacteria.</title>
        <authorList>
            <person name="Lucker S."/>
            <person name="Wagner M."/>
            <person name="Maixner F."/>
            <person name="Pelletier E."/>
            <person name="Koch H."/>
            <person name="Vacherie B."/>
            <person name="Rattei T."/>
            <person name="Sinninghe Damste J."/>
            <person name="Spieck E."/>
            <person name="Le Paslier D."/>
            <person name="Daims H."/>
        </authorList>
    </citation>
    <scope>NUCLEOTIDE SEQUENCE [LARGE SCALE GENOMIC DNA]</scope>
</reference>
<dbReference type="STRING" id="330214.NIDE4219"/>
<dbReference type="EMBL" id="FP929003">
    <property type="protein sequence ID" value="CBK43885.1"/>
    <property type="molecule type" value="Genomic_DNA"/>
</dbReference>
<dbReference type="KEGG" id="nde:NIDE4219"/>
<dbReference type="AlphaFoldDB" id="D8P8Q3"/>